<evidence type="ECO:0008006" key="4">
    <source>
        <dbReference type="Google" id="ProtNLM"/>
    </source>
</evidence>
<accession>A0A9Q1BY98</accession>
<comment type="caution">
    <text evidence="2">The sequence shown here is derived from an EMBL/GenBank/DDBJ whole genome shotgun (WGS) entry which is preliminary data.</text>
</comment>
<dbReference type="AlphaFoldDB" id="A0A9Q1BY98"/>
<dbReference type="PANTHER" id="PTHR35617">
    <property type="entry name" value="PHAGE_INTEGRASE DOMAIN-CONTAINING PROTEIN"/>
    <property type="match status" value="1"/>
</dbReference>
<dbReference type="InterPro" id="IPR013762">
    <property type="entry name" value="Integrase-like_cat_sf"/>
</dbReference>
<evidence type="ECO:0000256" key="1">
    <source>
        <dbReference type="ARBA" id="ARBA00023172"/>
    </source>
</evidence>
<name>A0A9Q1BY98_HOLLE</name>
<evidence type="ECO:0000313" key="2">
    <source>
        <dbReference type="EMBL" id="KAJ8034942.1"/>
    </source>
</evidence>
<dbReference type="Gene3D" id="1.10.443.10">
    <property type="entry name" value="Intergrase catalytic core"/>
    <property type="match status" value="1"/>
</dbReference>
<dbReference type="SUPFAM" id="SSF56349">
    <property type="entry name" value="DNA breaking-rejoining enzymes"/>
    <property type="match status" value="1"/>
</dbReference>
<dbReference type="InterPro" id="IPR011010">
    <property type="entry name" value="DNA_brk_join_enz"/>
</dbReference>
<sequence length="185" mass="21406">MLTDALSNGYTGLSHRRKSCSIYNQILVKQQKSGSKPLQCVLHSYPVDSRLDVLKVLQHYIDLTKPVSEGRRDQTYVSPHKRVTTETLARWLKDVMRQSKIDTEIYKAHSTRAAAASLAHLNRVRVTEILNVAGWTSDKTHLQKKTRLQKCCYLGQLIMSKSRLFWFYWTAWVGTELQFCSFLKN</sequence>
<keyword evidence="3" id="KW-1185">Reference proteome</keyword>
<dbReference type="GO" id="GO:0015074">
    <property type="term" value="P:DNA integration"/>
    <property type="evidence" value="ECO:0007669"/>
    <property type="project" value="InterPro"/>
</dbReference>
<evidence type="ECO:0000313" key="3">
    <source>
        <dbReference type="Proteomes" id="UP001152320"/>
    </source>
</evidence>
<dbReference type="EMBL" id="JAIZAY010000010">
    <property type="protein sequence ID" value="KAJ8034942.1"/>
    <property type="molecule type" value="Genomic_DNA"/>
</dbReference>
<dbReference type="PANTHER" id="PTHR35617:SF3">
    <property type="entry name" value="CORE-BINDING (CB) DOMAIN-CONTAINING PROTEIN"/>
    <property type="match status" value="1"/>
</dbReference>
<dbReference type="GO" id="GO:0006310">
    <property type="term" value="P:DNA recombination"/>
    <property type="evidence" value="ECO:0007669"/>
    <property type="project" value="UniProtKB-KW"/>
</dbReference>
<protein>
    <recommendedName>
        <fullName evidence="4">Tyr recombinase domain-containing protein</fullName>
    </recommendedName>
</protein>
<dbReference type="GO" id="GO:0003677">
    <property type="term" value="F:DNA binding"/>
    <property type="evidence" value="ECO:0007669"/>
    <property type="project" value="InterPro"/>
</dbReference>
<dbReference type="OrthoDB" id="7699712at2759"/>
<organism evidence="2 3">
    <name type="scientific">Holothuria leucospilota</name>
    <name type="common">Black long sea cucumber</name>
    <name type="synonym">Mertensiothuria leucospilota</name>
    <dbReference type="NCBI Taxonomy" id="206669"/>
    <lineage>
        <taxon>Eukaryota</taxon>
        <taxon>Metazoa</taxon>
        <taxon>Echinodermata</taxon>
        <taxon>Eleutherozoa</taxon>
        <taxon>Echinozoa</taxon>
        <taxon>Holothuroidea</taxon>
        <taxon>Aspidochirotacea</taxon>
        <taxon>Aspidochirotida</taxon>
        <taxon>Holothuriidae</taxon>
        <taxon>Holothuria</taxon>
    </lineage>
</organism>
<proteinExistence type="predicted"/>
<gene>
    <name evidence="2" type="ORF">HOLleu_21977</name>
</gene>
<dbReference type="Proteomes" id="UP001152320">
    <property type="component" value="Chromosome 10"/>
</dbReference>
<reference evidence="2" key="1">
    <citation type="submission" date="2021-10" db="EMBL/GenBank/DDBJ databases">
        <title>Tropical sea cucumber genome reveals ecological adaptation and Cuvierian tubules defense mechanism.</title>
        <authorList>
            <person name="Chen T."/>
        </authorList>
    </citation>
    <scope>NUCLEOTIDE SEQUENCE</scope>
    <source>
        <strain evidence="2">Nanhai2018</strain>
        <tissue evidence="2">Muscle</tissue>
    </source>
</reference>
<keyword evidence="1" id="KW-0233">DNA recombination</keyword>